<dbReference type="AlphaFoldDB" id="A0A1F5FTK3"/>
<keyword evidence="1" id="KW-1133">Transmembrane helix</keyword>
<protein>
    <submittedName>
        <fullName evidence="2">Uncharacterized protein</fullName>
    </submittedName>
</protein>
<dbReference type="Proteomes" id="UP000179237">
    <property type="component" value="Unassembled WGS sequence"/>
</dbReference>
<feature type="transmembrane region" description="Helical" evidence="1">
    <location>
        <begin position="94"/>
        <end position="116"/>
    </location>
</feature>
<sequence length="126" mass="13835">MKFKNTLKALIYFFIAISIFTIYILLNKAIIKAATGEHMNFLQSALFTIWFVSGYIGYGTNKPMVGIIPTGMTFFIIVFLPIELINPSLDPSKGLVALISPMLIGLSTGYPTAMLISGLQKPPNTN</sequence>
<keyword evidence="1" id="KW-0812">Transmembrane</keyword>
<feature type="transmembrane region" description="Helical" evidence="1">
    <location>
        <begin position="64"/>
        <end position="82"/>
    </location>
</feature>
<feature type="transmembrane region" description="Helical" evidence="1">
    <location>
        <begin position="6"/>
        <end position="26"/>
    </location>
</feature>
<feature type="transmembrane region" description="Helical" evidence="1">
    <location>
        <begin position="38"/>
        <end position="58"/>
    </location>
</feature>
<organism evidence="2 3">
    <name type="scientific">Candidatus Collierbacteria bacterium RIFOXYD1_FULL_40_9</name>
    <dbReference type="NCBI Taxonomy" id="1817731"/>
    <lineage>
        <taxon>Bacteria</taxon>
        <taxon>Candidatus Collieribacteriota</taxon>
    </lineage>
</organism>
<proteinExistence type="predicted"/>
<dbReference type="EMBL" id="MFAQ01000035">
    <property type="protein sequence ID" value="OGD82937.1"/>
    <property type="molecule type" value="Genomic_DNA"/>
</dbReference>
<evidence type="ECO:0000313" key="3">
    <source>
        <dbReference type="Proteomes" id="UP000179237"/>
    </source>
</evidence>
<gene>
    <name evidence="2" type="ORF">A2572_03640</name>
</gene>
<evidence type="ECO:0000313" key="2">
    <source>
        <dbReference type="EMBL" id="OGD82937.1"/>
    </source>
</evidence>
<reference evidence="2 3" key="1">
    <citation type="journal article" date="2016" name="Nat. Commun.">
        <title>Thousands of microbial genomes shed light on interconnected biogeochemical processes in an aquifer system.</title>
        <authorList>
            <person name="Anantharaman K."/>
            <person name="Brown C.T."/>
            <person name="Hug L.A."/>
            <person name="Sharon I."/>
            <person name="Castelle C.J."/>
            <person name="Probst A.J."/>
            <person name="Thomas B.C."/>
            <person name="Singh A."/>
            <person name="Wilkins M.J."/>
            <person name="Karaoz U."/>
            <person name="Brodie E.L."/>
            <person name="Williams K.H."/>
            <person name="Hubbard S.S."/>
            <person name="Banfield J.F."/>
        </authorList>
    </citation>
    <scope>NUCLEOTIDE SEQUENCE [LARGE SCALE GENOMIC DNA]</scope>
</reference>
<name>A0A1F5FTK3_9BACT</name>
<evidence type="ECO:0000256" key="1">
    <source>
        <dbReference type="SAM" id="Phobius"/>
    </source>
</evidence>
<accession>A0A1F5FTK3</accession>
<comment type="caution">
    <text evidence="2">The sequence shown here is derived from an EMBL/GenBank/DDBJ whole genome shotgun (WGS) entry which is preliminary data.</text>
</comment>
<keyword evidence="1" id="KW-0472">Membrane</keyword>